<evidence type="ECO:0000256" key="8">
    <source>
        <dbReference type="PROSITE-ProRule" id="PRU01026"/>
    </source>
</evidence>
<feature type="binding site" evidence="7 8">
    <location>
        <position position="113"/>
    </location>
    <ligand>
        <name>S-adenosyl-L-methionine</name>
        <dbReference type="ChEBI" id="CHEBI:59789"/>
    </ligand>
</feature>
<dbReference type="NCBIfam" id="TIGR00755">
    <property type="entry name" value="ksgA"/>
    <property type="match status" value="1"/>
</dbReference>
<feature type="binding site" evidence="7 8">
    <location>
        <position position="83"/>
    </location>
    <ligand>
        <name>S-adenosyl-L-methionine</name>
        <dbReference type="ChEBI" id="CHEBI:59789"/>
    </ligand>
</feature>
<feature type="binding site" evidence="7 8">
    <location>
        <position position="37"/>
    </location>
    <ligand>
        <name>S-adenosyl-L-methionine</name>
        <dbReference type="ChEBI" id="CHEBI:59789"/>
    </ligand>
</feature>
<dbReference type="GO" id="GO:0052908">
    <property type="term" value="F:16S rRNA (adenine(1518)-N(6)/adenine(1519)-N(6))-dimethyltransferase activity"/>
    <property type="evidence" value="ECO:0007669"/>
    <property type="project" value="UniProtKB-EC"/>
</dbReference>
<keyword evidence="1 7" id="KW-0963">Cytoplasm</keyword>
<dbReference type="InterPro" id="IPR020598">
    <property type="entry name" value="rRNA_Ade_methylase_Trfase_N"/>
</dbReference>
<feature type="binding site" evidence="7 8">
    <location>
        <position position="62"/>
    </location>
    <ligand>
        <name>S-adenosyl-L-methionine</name>
        <dbReference type="ChEBI" id="CHEBI:59789"/>
    </ligand>
</feature>
<dbReference type="FunFam" id="1.10.8.100:FF:000003">
    <property type="entry name" value="Ribosomal RNA small subunit methyltransferase A"/>
    <property type="match status" value="1"/>
</dbReference>
<dbReference type="Proteomes" id="UP000469185">
    <property type="component" value="Unassembled WGS sequence"/>
</dbReference>
<evidence type="ECO:0000256" key="3">
    <source>
        <dbReference type="ARBA" id="ARBA00022603"/>
    </source>
</evidence>
<keyword evidence="4 7" id="KW-0808">Transferase</keyword>
<protein>
    <recommendedName>
        <fullName evidence="7">Ribosomal RNA small subunit methyltransferase A</fullName>
        <ecNumber evidence="7">2.1.1.182</ecNumber>
    </recommendedName>
    <alternativeName>
        <fullName evidence="7">16S rRNA (adenine(1518)-N(6)/adenine(1519)-N(6))-dimethyltransferase</fullName>
    </alternativeName>
    <alternativeName>
        <fullName evidence="7">16S rRNA dimethyladenosine transferase</fullName>
    </alternativeName>
    <alternativeName>
        <fullName evidence="7">16S rRNA dimethylase</fullName>
    </alternativeName>
    <alternativeName>
        <fullName evidence="7">S-adenosylmethionine-6-N', N'-adenosyl(rRNA) dimethyltransferase</fullName>
    </alternativeName>
</protein>
<feature type="domain" description="Ribosomal RNA adenine methylase transferase N-terminal" evidence="9">
    <location>
        <begin position="42"/>
        <end position="216"/>
    </location>
</feature>
<feature type="binding site" evidence="7 8">
    <location>
        <position position="35"/>
    </location>
    <ligand>
        <name>S-adenosyl-L-methionine</name>
        <dbReference type="ChEBI" id="CHEBI:59789"/>
    </ligand>
</feature>
<comment type="caution">
    <text evidence="10">The sequence shown here is derived from an EMBL/GenBank/DDBJ whole genome shotgun (WGS) entry which is preliminary data.</text>
</comment>
<dbReference type="AlphaFoldDB" id="A0A6N9YJH0"/>
<dbReference type="HAMAP" id="MF_00607">
    <property type="entry name" value="16SrRNA_methyltr_A"/>
    <property type="match status" value="1"/>
</dbReference>
<dbReference type="FunFam" id="3.40.50.150:FF:000023">
    <property type="entry name" value="Ribosomal RNA small subunit methyltransferase A"/>
    <property type="match status" value="1"/>
</dbReference>
<evidence type="ECO:0000256" key="2">
    <source>
        <dbReference type="ARBA" id="ARBA00022552"/>
    </source>
</evidence>
<comment type="subcellular location">
    <subcellularLocation>
        <location evidence="7">Cytoplasm</location>
    </subcellularLocation>
</comment>
<dbReference type="Gene3D" id="1.10.8.100">
    <property type="entry name" value="Ribosomal RNA adenine dimethylase-like, domain 2"/>
    <property type="match status" value="1"/>
</dbReference>
<dbReference type="InterPro" id="IPR029063">
    <property type="entry name" value="SAM-dependent_MTases_sf"/>
</dbReference>
<dbReference type="SUPFAM" id="SSF53335">
    <property type="entry name" value="S-adenosyl-L-methionine-dependent methyltransferases"/>
    <property type="match status" value="1"/>
</dbReference>
<dbReference type="Pfam" id="PF00398">
    <property type="entry name" value="RrnaAD"/>
    <property type="match status" value="1"/>
</dbReference>
<evidence type="ECO:0000256" key="6">
    <source>
        <dbReference type="ARBA" id="ARBA00022884"/>
    </source>
</evidence>
<dbReference type="EMBL" id="JAAGOB010000003">
    <property type="protein sequence ID" value="NED95019.1"/>
    <property type="molecule type" value="Genomic_DNA"/>
</dbReference>
<dbReference type="PANTHER" id="PTHR11727:SF7">
    <property type="entry name" value="DIMETHYLADENOSINE TRANSFERASE-RELATED"/>
    <property type="match status" value="1"/>
</dbReference>
<feature type="binding site" evidence="7 8">
    <location>
        <position position="131"/>
    </location>
    <ligand>
        <name>S-adenosyl-L-methionine</name>
        <dbReference type="ChEBI" id="CHEBI:59789"/>
    </ligand>
</feature>
<name>A0A6N9YJH0_9ACTN</name>
<organism evidence="10 11">
    <name type="scientific">Phytoactinopolyspora alkaliphila</name>
    <dbReference type="NCBI Taxonomy" id="1783498"/>
    <lineage>
        <taxon>Bacteria</taxon>
        <taxon>Bacillati</taxon>
        <taxon>Actinomycetota</taxon>
        <taxon>Actinomycetes</taxon>
        <taxon>Jiangellales</taxon>
        <taxon>Jiangellaceae</taxon>
        <taxon>Phytoactinopolyspora</taxon>
    </lineage>
</organism>
<dbReference type="GO" id="GO:0003723">
    <property type="term" value="F:RNA binding"/>
    <property type="evidence" value="ECO:0007669"/>
    <property type="project" value="UniProtKB-UniRule"/>
</dbReference>
<dbReference type="SMART" id="SM00650">
    <property type="entry name" value="rADc"/>
    <property type="match status" value="1"/>
</dbReference>
<dbReference type="Gene3D" id="3.40.50.150">
    <property type="entry name" value="Vaccinia Virus protein VP39"/>
    <property type="match status" value="1"/>
</dbReference>
<evidence type="ECO:0000256" key="1">
    <source>
        <dbReference type="ARBA" id="ARBA00022490"/>
    </source>
</evidence>
<accession>A0A6N9YJH0</accession>
<comment type="similarity">
    <text evidence="7">Belongs to the class I-like SAM-binding methyltransferase superfamily. rRNA adenine N(6)-methyltransferase family. RsmA subfamily.</text>
</comment>
<gene>
    <name evidence="7 10" type="primary">rsmA</name>
    <name evidence="7" type="synonym">ksgA</name>
    <name evidence="10" type="ORF">G1H11_06800</name>
</gene>
<evidence type="ECO:0000256" key="5">
    <source>
        <dbReference type="ARBA" id="ARBA00022691"/>
    </source>
</evidence>
<dbReference type="GO" id="GO:0005829">
    <property type="term" value="C:cytosol"/>
    <property type="evidence" value="ECO:0007669"/>
    <property type="project" value="TreeGrafter"/>
</dbReference>
<sequence length="293" mass="30688">MNDETSADSRLLGSADVRRLSGELGLRPTKTLGQNFVIDPNTVRRIVRTAGVGADDVVAEVGPGLGSLTLALLPVVAGVVAVEIDPVLARALPATAEAHAPSLAPRLRVVQEDALKVAELPGESPTALVANLPYNVAVPVLLHMLETFPSLRRVLVMVQKEVADRLAAPPGSRTYGVPSVKAAWYAKVSQAGSVGRTVFWPVPNVDSGLVLLERREPPVGADRRAVFAVVDAAFAQRRKTLRAALSGWAGSPASAEAVLRAAGVEPSARGEQLTVEDFTRIAAAQQASSSVPE</sequence>
<evidence type="ECO:0000256" key="7">
    <source>
        <dbReference type="HAMAP-Rule" id="MF_00607"/>
    </source>
</evidence>
<keyword evidence="11" id="KW-1185">Reference proteome</keyword>
<evidence type="ECO:0000313" key="10">
    <source>
        <dbReference type="EMBL" id="NED95019.1"/>
    </source>
</evidence>
<dbReference type="InterPro" id="IPR023165">
    <property type="entry name" value="rRNA_Ade_diMease-like_C"/>
</dbReference>
<keyword evidence="6 7" id="KW-0694">RNA-binding</keyword>
<dbReference type="PROSITE" id="PS51689">
    <property type="entry name" value="SAM_RNA_A_N6_MT"/>
    <property type="match status" value="1"/>
</dbReference>
<comment type="catalytic activity">
    <reaction evidence="7">
        <text>adenosine(1518)/adenosine(1519) in 16S rRNA + 4 S-adenosyl-L-methionine = N(6)-dimethyladenosine(1518)/N(6)-dimethyladenosine(1519) in 16S rRNA + 4 S-adenosyl-L-homocysteine + 4 H(+)</text>
        <dbReference type="Rhea" id="RHEA:19609"/>
        <dbReference type="Rhea" id="RHEA-COMP:10232"/>
        <dbReference type="Rhea" id="RHEA-COMP:10233"/>
        <dbReference type="ChEBI" id="CHEBI:15378"/>
        <dbReference type="ChEBI" id="CHEBI:57856"/>
        <dbReference type="ChEBI" id="CHEBI:59789"/>
        <dbReference type="ChEBI" id="CHEBI:74411"/>
        <dbReference type="ChEBI" id="CHEBI:74493"/>
        <dbReference type="EC" id="2.1.1.182"/>
    </reaction>
</comment>
<comment type="function">
    <text evidence="7">Specifically dimethylates two adjacent adenosines (A1518 and A1519) in the loop of a conserved hairpin near the 3'-end of 16S rRNA in the 30S particle. May play a critical role in biogenesis of 30S subunits.</text>
</comment>
<dbReference type="PANTHER" id="PTHR11727">
    <property type="entry name" value="DIMETHYLADENOSINE TRANSFERASE"/>
    <property type="match status" value="1"/>
</dbReference>
<dbReference type="InterPro" id="IPR011530">
    <property type="entry name" value="rRNA_adenine_dimethylase"/>
</dbReference>
<keyword evidence="2 7" id="KW-0698">rRNA processing</keyword>
<dbReference type="EC" id="2.1.1.182" evidence="7"/>
<keyword evidence="5 7" id="KW-0949">S-adenosyl-L-methionine</keyword>
<proteinExistence type="inferred from homology"/>
<dbReference type="CDD" id="cd02440">
    <property type="entry name" value="AdoMet_MTases"/>
    <property type="match status" value="1"/>
</dbReference>
<evidence type="ECO:0000256" key="4">
    <source>
        <dbReference type="ARBA" id="ARBA00022679"/>
    </source>
</evidence>
<evidence type="ECO:0000313" key="11">
    <source>
        <dbReference type="Proteomes" id="UP000469185"/>
    </source>
</evidence>
<keyword evidence="3 7" id="KW-0489">Methyltransferase</keyword>
<reference evidence="10 11" key="1">
    <citation type="submission" date="2020-02" db="EMBL/GenBank/DDBJ databases">
        <authorList>
            <person name="Li X.-J."/>
            <person name="Feng X.-M."/>
        </authorList>
    </citation>
    <scope>NUCLEOTIDE SEQUENCE [LARGE SCALE GENOMIC DNA]</scope>
    <source>
        <strain evidence="10 11">CGMCC 4.7225</strain>
    </source>
</reference>
<dbReference type="InterPro" id="IPR001737">
    <property type="entry name" value="KsgA/Erm"/>
</dbReference>
<evidence type="ECO:0000259" key="9">
    <source>
        <dbReference type="SMART" id="SM00650"/>
    </source>
</evidence>